<dbReference type="CDD" id="cd00299">
    <property type="entry name" value="GST_C_family"/>
    <property type="match status" value="1"/>
</dbReference>
<evidence type="ECO:0000313" key="2">
    <source>
        <dbReference type="EMBL" id="SNS78293.1"/>
    </source>
</evidence>
<dbReference type="RefSeq" id="WP_089399529.1">
    <property type="nucleotide sequence ID" value="NZ_FZOT01000006.1"/>
</dbReference>
<dbReference type="SUPFAM" id="SSF47616">
    <property type="entry name" value="GST C-terminal domain-like"/>
    <property type="match status" value="1"/>
</dbReference>
<dbReference type="PROSITE" id="PS50404">
    <property type="entry name" value="GST_NTER"/>
    <property type="match status" value="1"/>
</dbReference>
<protein>
    <submittedName>
        <fullName evidence="2">Glutathione S-transferase</fullName>
    </submittedName>
</protein>
<dbReference type="SUPFAM" id="SSF52833">
    <property type="entry name" value="Thioredoxin-like"/>
    <property type="match status" value="1"/>
</dbReference>
<dbReference type="Gene3D" id="3.40.30.110">
    <property type="match status" value="2"/>
</dbReference>
<dbReference type="Pfam" id="PF13410">
    <property type="entry name" value="GST_C_2"/>
    <property type="match status" value="1"/>
</dbReference>
<dbReference type="EMBL" id="FZOT01000006">
    <property type="protein sequence ID" value="SNS78293.1"/>
    <property type="molecule type" value="Genomic_DNA"/>
</dbReference>
<feature type="domain" description="GST N-terminal" evidence="1">
    <location>
        <begin position="2"/>
        <end position="81"/>
    </location>
</feature>
<reference evidence="2 3" key="1">
    <citation type="submission" date="2017-06" db="EMBL/GenBank/DDBJ databases">
        <authorList>
            <person name="Kim H.J."/>
            <person name="Triplett B.A."/>
        </authorList>
    </citation>
    <scope>NUCLEOTIDE SEQUENCE [LARGE SCALE GENOMIC DNA]</scope>
    <source>
        <strain evidence="2 3">U15</strain>
    </source>
</reference>
<dbReference type="Pfam" id="PF13417">
    <property type="entry name" value="GST_N_3"/>
    <property type="match status" value="1"/>
</dbReference>
<dbReference type="AlphaFoldDB" id="A0A239HBX9"/>
<keyword evidence="3" id="KW-1185">Reference proteome</keyword>
<dbReference type="InterPro" id="IPR004045">
    <property type="entry name" value="Glutathione_S-Trfase_N"/>
</dbReference>
<dbReference type="InterPro" id="IPR036249">
    <property type="entry name" value="Thioredoxin-like_sf"/>
</dbReference>
<accession>A0A239HBX9</accession>
<dbReference type="Proteomes" id="UP000198284">
    <property type="component" value="Unassembled WGS sequence"/>
</dbReference>
<name>A0A239HBX9_9BURK</name>
<dbReference type="OrthoDB" id="5791869at2"/>
<evidence type="ECO:0000259" key="1">
    <source>
        <dbReference type="PROSITE" id="PS50404"/>
    </source>
</evidence>
<sequence length="308" mass="33385">MADLILHHYPTSPFAEKIRTILGFKRLAWKSVFIPPIMPKPDLVALTGGYRRTPVLQIGADIYCDTSLISDVLERLQPSPSLYPPAVEGASRLLAQWADTALFWTVIPCAFQPSTAGEILAGMTPEQMKAFGADRAAFRGNAPRLSSADAMGMLPLYLDRLAGMLAGGQPFLFGDEASIADFSVYHCLWFLQRVKSLAPLVEQKPALAGWYKRVVAFGHHESSAMSSTEALAVARGSRPAPAGEGDFVDHHGVSLGDEVAVMPTDYGIDPVQGRLVAATASEFAVERKFETGTLVVHFPRIGFQLKKA</sequence>
<proteinExistence type="predicted"/>
<gene>
    <name evidence="2" type="ORF">SAMN06265795_106161</name>
</gene>
<keyword evidence="2" id="KW-0808">Transferase</keyword>
<evidence type="ECO:0000313" key="3">
    <source>
        <dbReference type="Proteomes" id="UP000198284"/>
    </source>
</evidence>
<dbReference type="InterPro" id="IPR036282">
    <property type="entry name" value="Glutathione-S-Trfase_C_sf"/>
</dbReference>
<dbReference type="GO" id="GO:0016740">
    <property type="term" value="F:transferase activity"/>
    <property type="evidence" value="ECO:0007669"/>
    <property type="project" value="UniProtKB-KW"/>
</dbReference>
<organism evidence="2 3">
    <name type="scientific">Noviherbaspirillum humi</name>
    <dbReference type="NCBI Taxonomy" id="1688639"/>
    <lineage>
        <taxon>Bacteria</taxon>
        <taxon>Pseudomonadati</taxon>
        <taxon>Pseudomonadota</taxon>
        <taxon>Betaproteobacteria</taxon>
        <taxon>Burkholderiales</taxon>
        <taxon>Oxalobacteraceae</taxon>
        <taxon>Noviherbaspirillum</taxon>
    </lineage>
</organism>
<dbReference type="CDD" id="cd00570">
    <property type="entry name" value="GST_N_family"/>
    <property type="match status" value="1"/>
</dbReference>